<comment type="subunit">
    <text evidence="1">Monomer.</text>
</comment>
<accession>A0ABQ0Q0B2</accession>
<evidence type="ECO:0000256" key="3">
    <source>
        <dbReference type="ARBA" id="ARBA00022763"/>
    </source>
</evidence>
<dbReference type="PANTHER" id="PTHR35369">
    <property type="entry name" value="BLR3025 PROTEIN-RELATED"/>
    <property type="match status" value="1"/>
</dbReference>
<dbReference type="PANTHER" id="PTHR35369:SF2">
    <property type="entry name" value="BLR3025 PROTEIN"/>
    <property type="match status" value="1"/>
</dbReference>
<dbReference type="Proteomes" id="UP001062776">
    <property type="component" value="Unassembled WGS sequence"/>
</dbReference>
<dbReference type="Gene3D" id="3.40.1170.60">
    <property type="match status" value="1"/>
</dbReference>
<evidence type="ECO:0000259" key="6">
    <source>
        <dbReference type="Pfam" id="PF00817"/>
    </source>
</evidence>
<keyword evidence="3" id="KW-0227">DNA damage</keyword>
<keyword evidence="10" id="KW-1185">Reference proteome</keyword>
<dbReference type="CDD" id="cd03468">
    <property type="entry name" value="PolY_like"/>
    <property type="match status" value="1"/>
</dbReference>
<dbReference type="EMBL" id="BAPV01000004">
    <property type="protein sequence ID" value="GBQ85994.1"/>
    <property type="molecule type" value="Genomic_DNA"/>
</dbReference>
<name>A0ABQ0Q0B2_9PROT</name>
<evidence type="ECO:0000259" key="7">
    <source>
        <dbReference type="Pfam" id="PF11799"/>
    </source>
</evidence>
<dbReference type="InterPro" id="IPR017961">
    <property type="entry name" value="DNA_pol_Y-fam_little_finger"/>
</dbReference>
<dbReference type="Pfam" id="PF00817">
    <property type="entry name" value="IMS"/>
    <property type="match status" value="1"/>
</dbReference>
<evidence type="ECO:0000313" key="10">
    <source>
        <dbReference type="Proteomes" id="UP001062776"/>
    </source>
</evidence>
<dbReference type="InterPro" id="IPR045443">
    <property type="entry name" value="DUF6504"/>
</dbReference>
<feature type="domain" description="DUF6504" evidence="8">
    <location>
        <begin position="431"/>
        <end position="505"/>
    </location>
</feature>
<sequence>MTRRLLSLWLPHWRTTLWLKAHPEADAAHPLVLYGREKHSRKIVAVNQAARQYGVQHGQFLAMARSLVPDLAAYPVTPEADAQALQKLAAWCRCFSPLVATDPPDGLWIDVTGCAHLFGGESAMLESVKTRLAAQGHGVRAALADTAGAAHALARFGLCDLTVVPSGGTDMALDPLPVAALRLDEEDESALTMLGIVRVSELRAVPRAGLTRRFGRTVLRRLDQALGQQKEALCFEQPETVLSVKRHLVEPIGTAESIAQVISVLCADMAALLQKKGLGARRVDLLCHRVDDLIQAVRVGTAEPVDDAGRLSRLLQEKIETIDPGFGIEAMNLQVDHAQPRLPATEASVLSPVSALQEKEALVVLAERLRNKPGLQAIYHLAATDSPFPEEAQMSSLTPVASGAALPRGARWPRPTRLFAPPRAIGAPLLGEDETPRGFVWQGHMMRVIGADGPERLHGAWWQHPAQAGAIRDYWIVETEAGDRFWLFRRGDGQHLWSGDGAWFVHGLF</sequence>
<evidence type="ECO:0000256" key="2">
    <source>
        <dbReference type="ARBA" id="ARBA00012417"/>
    </source>
</evidence>
<evidence type="ECO:0000259" key="8">
    <source>
        <dbReference type="Pfam" id="PF20114"/>
    </source>
</evidence>
<dbReference type="SUPFAM" id="SSF56672">
    <property type="entry name" value="DNA/RNA polymerases"/>
    <property type="match status" value="1"/>
</dbReference>
<dbReference type="RefSeq" id="WP_264814696.1">
    <property type="nucleotide sequence ID" value="NZ_BAPV01000004.1"/>
</dbReference>
<dbReference type="InterPro" id="IPR001126">
    <property type="entry name" value="UmuC"/>
</dbReference>
<dbReference type="InterPro" id="IPR050356">
    <property type="entry name" value="SulA_CellDiv_inhibitor"/>
</dbReference>
<gene>
    <name evidence="9" type="ORF">AA0535_0912</name>
</gene>
<feature type="domain" description="DNA polymerase Y-family little finger" evidence="7">
    <location>
        <begin position="243"/>
        <end position="336"/>
    </location>
</feature>
<evidence type="ECO:0000256" key="1">
    <source>
        <dbReference type="ARBA" id="ARBA00011245"/>
    </source>
</evidence>
<comment type="catalytic activity">
    <reaction evidence="5">
        <text>DNA(n) + a 2'-deoxyribonucleoside 5'-triphosphate = DNA(n+1) + diphosphate</text>
        <dbReference type="Rhea" id="RHEA:22508"/>
        <dbReference type="Rhea" id="RHEA-COMP:17339"/>
        <dbReference type="Rhea" id="RHEA-COMP:17340"/>
        <dbReference type="ChEBI" id="CHEBI:33019"/>
        <dbReference type="ChEBI" id="CHEBI:61560"/>
        <dbReference type="ChEBI" id="CHEBI:173112"/>
        <dbReference type="EC" id="2.7.7.7"/>
    </reaction>
</comment>
<comment type="function">
    <text evidence="4">Poorly processive, error-prone DNA polymerase involved in untargeted mutagenesis. Copies undamaged DNA at stalled replication forks, which arise in vivo from mismatched or misaligned primer ends. These misaligned primers can be extended by PolIV. Exhibits no 3'-5' exonuclease (proofreading) activity. May be involved in translesional synthesis, in conjunction with the beta clamp from PolIII.</text>
</comment>
<feature type="domain" description="UmuC" evidence="6">
    <location>
        <begin position="27"/>
        <end position="151"/>
    </location>
</feature>
<evidence type="ECO:0000313" key="9">
    <source>
        <dbReference type="EMBL" id="GBQ85994.1"/>
    </source>
</evidence>
<protein>
    <recommendedName>
        <fullName evidence="2">DNA-directed DNA polymerase</fullName>
        <ecNumber evidence="2">2.7.7.7</ecNumber>
    </recommendedName>
</protein>
<dbReference type="InterPro" id="IPR043502">
    <property type="entry name" value="DNA/RNA_pol_sf"/>
</dbReference>
<proteinExistence type="predicted"/>
<comment type="caution">
    <text evidence="9">The sequence shown here is derived from an EMBL/GenBank/DDBJ whole genome shotgun (WGS) entry which is preliminary data.</text>
</comment>
<evidence type="ECO:0000256" key="4">
    <source>
        <dbReference type="ARBA" id="ARBA00025589"/>
    </source>
</evidence>
<reference evidence="9" key="1">
    <citation type="submission" date="2013-04" db="EMBL/GenBank/DDBJ databases">
        <title>The genome sequencing project of 58 acetic acid bacteria.</title>
        <authorList>
            <person name="Okamoto-Kainuma A."/>
            <person name="Ishikawa M."/>
            <person name="Umino S."/>
            <person name="Koizumi Y."/>
            <person name="Shiwa Y."/>
            <person name="Yoshikawa H."/>
            <person name="Matsutani M."/>
            <person name="Matsushita K."/>
        </authorList>
    </citation>
    <scope>NUCLEOTIDE SEQUENCE</scope>
    <source>
        <strain evidence="9">NRIC 0535</strain>
    </source>
</reference>
<dbReference type="EC" id="2.7.7.7" evidence="2"/>
<organism evidence="9 10">
    <name type="scientific">Asaia krungthepensis NRIC 0535</name>
    <dbReference type="NCBI Taxonomy" id="1307925"/>
    <lineage>
        <taxon>Bacteria</taxon>
        <taxon>Pseudomonadati</taxon>
        <taxon>Pseudomonadota</taxon>
        <taxon>Alphaproteobacteria</taxon>
        <taxon>Acetobacterales</taxon>
        <taxon>Acetobacteraceae</taxon>
        <taxon>Asaia</taxon>
    </lineage>
</organism>
<dbReference type="Pfam" id="PF20114">
    <property type="entry name" value="DUF6504"/>
    <property type="match status" value="1"/>
</dbReference>
<dbReference type="Pfam" id="PF11799">
    <property type="entry name" value="IMS_C"/>
    <property type="match status" value="1"/>
</dbReference>
<evidence type="ECO:0000256" key="5">
    <source>
        <dbReference type="ARBA" id="ARBA00049244"/>
    </source>
</evidence>